<dbReference type="RefSeq" id="WP_378610875.1">
    <property type="nucleotide sequence ID" value="NZ_JBHSAX010000004.1"/>
</dbReference>
<gene>
    <name evidence="1" type="ORF">ACFO0B_03770</name>
</gene>
<sequence length="205" mass="21392">MGGPPPGGSVQHVRRSPLSTRTLWDWGLEKYRLDVIALSVADAVQHAGGWLFDRCTAGWEVTVLVPGAADDTPLRILGAELASLDHALATGGRGRTPHAIAMASGICLREPRASEGLHLALLDRGLEVVVWGEHAPPASAELLSPVEYRPSQAALAFKTRAMVAAGLGPAAGPVEHFRSGVTVRSPIATDLGPAGPHPAAIPLIR</sequence>
<proteinExistence type="predicted"/>
<organism evidence="1 2">
    <name type="scientific">Nocardia jiangsuensis</name>
    <dbReference type="NCBI Taxonomy" id="1691563"/>
    <lineage>
        <taxon>Bacteria</taxon>
        <taxon>Bacillati</taxon>
        <taxon>Actinomycetota</taxon>
        <taxon>Actinomycetes</taxon>
        <taxon>Mycobacteriales</taxon>
        <taxon>Nocardiaceae</taxon>
        <taxon>Nocardia</taxon>
    </lineage>
</organism>
<protein>
    <submittedName>
        <fullName evidence="1">Uncharacterized protein</fullName>
    </submittedName>
</protein>
<comment type="caution">
    <text evidence="1">The sequence shown here is derived from an EMBL/GenBank/DDBJ whole genome shotgun (WGS) entry which is preliminary data.</text>
</comment>
<evidence type="ECO:0000313" key="1">
    <source>
        <dbReference type="EMBL" id="MFC3961102.1"/>
    </source>
</evidence>
<keyword evidence="2" id="KW-1185">Reference proteome</keyword>
<name>A0ABV8DNW3_9NOCA</name>
<accession>A0ABV8DNW3</accession>
<reference evidence="2" key="1">
    <citation type="journal article" date="2019" name="Int. J. Syst. Evol. Microbiol.">
        <title>The Global Catalogue of Microorganisms (GCM) 10K type strain sequencing project: providing services to taxonomists for standard genome sequencing and annotation.</title>
        <authorList>
            <consortium name="The Broad Institute Genomics Platform"/>
            <consortium name="The Broad Institute Genome Sequencing Center for Infectious Disease"/>
            <person name="Wu L."/>
            <person name="Ma J."/>
        </authorList>
    </citation>
    <scope>NUCLEOTIDE SEQUENCE [LARGE SCALE GENOMIC DNA]</scope>
    <source>
        <strain evidence="2">CGMCC 4.7330</strain>
    </source>
</reference>
<evidence type="ECO:0000313" key="2">
    <source>
        <dbReference type="Proteomes" id="UP001595696"/>
    </source>
</evidence>
<dbReference type="EMBL" id="JBHSAX010000004">
    <property type="protein sequence ID" value="MFC3961102.1"/>
    <property type="molecule type" value="Genomic_DNA"/>
</dbReference>
<dbReference type="Proteomes" id="UP001595696">
    <property type="component" value="Unassembled WGS sequence"/>
</dbReference>